<evidence type="ECO:0000313" key="9">
    <source>
        <dbReference type="Proteomes" id="UP001589683"/>
    </source>
</evidence>
<evidence type="ECO:0000256" key="4">
    <source>
        <dbReference type="ARBA" id="ARBA00022801"/>
    </source>
</evidence>
<protein>
    <submittedName>
        <fullName evidence="8">YicC/YloC family endoribonuclease</fullName>
        <ecNumber evidence="8">3.1.-.-</ecNumber>
    </submittedName>
</protein>
<keyword evidence="3" id="KW-0255">Endonuclease</keyword>
<comment type="caution">
    <text evidence="8">The sequence shown here is derived from an EMBL/GenBank/DDBJ whole genome shotgun (WGS) entry which is preliminary data.</text>
</comment>
<gene>
    <name evidence="8" type="ORF">ACFFUT_11110</name>
</gene>
<comment type="cofactor">
    <cofactor evidence="1">
        <name>a divalent metal cation</name>
        <dbReference type="ChEBI" id="CHEBI:60240"/>
    </cofactor>
</comment>
<keyword evidence="2" id="KW-0540">Nuclease</keyword>
<evidence type="ECO:0000259" key="7">
    <source>
        <dbReference type="Pfam" id="PF08340"/>
    </source>
</evidence>
<evidence type="ECO:0000259" key="6">
    <source>
        <dbReference type="Pfam" id="PF03755"/>
    </source>
</evidence>
<dbReference type="PANTHER" id="PTHR30636">
    <property type="entry name" value="UPF0701 PROTEIN YICC"/>
    <property type="match status" value="1"/>
</dbReference>
<dbReference type="Pfam" id="PF08340">
    <property type="entry name" value="YicC-like_C"/>
    <property type="match status" value="1"/>
</dbReference>
<dbReference type="InterPro" id="IPR013551">
    <property type="entry name" value="YicC-like_C"/>
</dbReference>
<dbReference type="Proteomes" id="UP001589683">
    <property type="component" value="Unassembled WGS sequence"/>
</dbReference>
<dbReference type="InterPro" id="IPR013527">
    <property type="entry name" value="YicC-like_N"/>
</dbReference>
<proteinExistence type="inferred from homology"/>
<feature type="domain" description="Endoribonuclease YicC-like N-terminal" evidence="6">
    <location>
        <begin position="1"/>
        <end position="155"/>
    </location>
</feature>
<keyword evidence="4 8" id="KW-0378">Hydrolase</keyword>
<evidence type="ECO:0000256" key="2">
    <source>
        <dbReference type="ARBA" id="ARBA00022722"/>
    </source>
</evidence>
<keyword evidence="9" id="KW-1185">Reference proteome</keyword>
<dbReference type="EC" id="3.1.-.-" evidence="8"/>
<dbReference type="GO" id="GO:0016787">
    <property type="term" value="F:hydrolase activity"/>
    <property type="evidence" value="ECO:0007669"/>
    <property type="project" value="UniProtKB-KW"/>
</dbReference>
<reference evidence="8 9" key="1">
    <citation type="submission" date="2024-09" db="EMBL/GenBank/DDBJ databases">
        <authorList>
            <person name="Sun Q."/>
            <person name="Mori K."/>
        </authorList>
    </citation>
    <scope>NUCLEOTIDE SEQUENCE [LARGE SCALE GENOMIC DNA]</scope>
    <source>
        <strain evidence="8 9">CECT 8726</strain>
    </source>
</reference>
<sequence>MTGFATGRGQNETYSWTWELRSVNAKGLDLRLRVPDWISGLEQALRGILSKRIARGSVNLTLRVLREDSAETQSLNQDQMRRVLAQIAEVEIAAAEADISLVPTRASDVMAQRGVLEMSSAEDDSGALMAALLADFEPLVADFSKMRASEGAALQSVISGQIDHIGELTKRAKVVAEDRKPKVAEQLRANLALVLENMQGVDESRLAQELALLAVKADVTEEIDRLMAHVDAANELLKTKGSIGRKLDFLMQEFMREANTLCSKSQSVDLTSLGLDLKATIDQMREQVQNVE</sequence>
<dbReference type="RefSeq" id="WP_246531616.1">
    <property type="nucleotide sequence ID" value="NZ_JAGFNU010000002.1"/>
</dbReference>
<evidence type="ECO:0000313" key="8">
    <source>
        <dbReference type="EMBL" id="MFB9232332.1"/>
    </source>
</evidence>
<dbReference type="PANTHER" id="PTHR30636:SF3">
    <property type="entry name" value="UPF0701 PROTEIN YICC"/>
    <property type="match status" value="1"/>
</dbReference>
<accession>A0ABV5JIM6</accession>
<dbReference type="InterPro" id="IPR005229">
    <property type="entry name" value="YicC/YloC-like"/>
</dbReference>
<name>A0ABV5JIM6_9RHOB</name>
<dbReference type="Pfam" id="PF03755">
    <property type="entry name" value="YicC-like_N"/>
    <property type="match status" value="1"/>
</dbReference>
<evidence type="ECO:0000256" key="1">
    <source>
        <dbReference type="ARBA" id="ARBA00001968"/>
    </source>
</evidence>
<comment type="similarity">
    <text evidence="5">Belongs to the YicC/YloC family.</text>
</comment>
<dbReference type="EMBL" id="JBHMEA010000039">
    <property type="protein sequence ID" value="MFB9232332.1"/>
    <property type="molecule type" value="Genomic_DNA"/>
</dbReference>
<feature type="domain" description="Endoribonuclease YicC-like C-terminal" evidence="7">
    <location>
        <begin position="178"/>
        <end position="292"/>
    </location>
</feature>
<evidence type="ECO:0000256" key="3">
    <source>
        <dbReference type="ARBA" id="ARBA00022759"/>
    </source>
</evidence>
<evidence type="ECO:0000256" key="5">
    <source>
        <dbReference type="ARBA" id="ARBA00035648"/>
    </source>
</evidence>
<dbReference type="NCBIfam" id="TIGR00255">
    <property type="entry name" value="YicC/YloC family endoribonuclease"/>
    <property type="match status" value="1"/>
</dbReference>
<organism evidence="8 9">
    <name type="scientific">Pseudohalocynthiibacter aestuariivivens</name>
    <dbReference type="NCBI Taxonomy" id="1591409"/>
    <lineage>
        <taxon>Bacteria</taxon>
        <taxon>Pseudomonadati</taxon>
        <taxon>Pseudomonadota</taxon>
        <taxon>Alphaproteobacteria</taxon>
        <taxon>Rhodobacterales</taxon>
        <taxon>Paracoccaceae</taxon>
        <taxon>Pseudohalocynthiibacter</taxon>
    </lineage>
</organism>